<dbReference type="InterPro" id="IPR012674">
    <property type="entry name" value="Calycin"/>
</dbReference>
<evidence type="ECO:0000256" key="1">
    <source>
        <dbReference type="ARBA" id="ARBA00036993"/>
    </source>
</evidence>
<dbReference type="GO" id="GO:0008289">
    <property type="term" value="F:lipid binding"/>
    <property type="evidence" value="ECO:0007669"/>
    <property type="project" value="UniProtKB-KW"/>
</dbReference>
<comment type="caution">
    <text evidence="3">The sequence shown here is derived from an EMBL/GenBank/DDBJ whole genome shotgun (WGS) entry which is preliminary data.</text>
</comment>
<evidence type="ECO:0000313" key="4">
    <source>
        <dbReference type="Proteomes" id="UP000597762"/>
    </source>
</evidence>
<sequence>MDNEPMTSLPLHDAIKPLEWLLGSWYSTNGEGGFPTISTFKYGEKLQFHHVGQPNIQFSAYAWHLESKKPLHRELGFIRIKPGTNEVAWLGAQNLGLVEIEEGMVTGKTMHLESHTIGRLTFAREPITKKIVRKFSRVGDTLEQTVYMRTSNTEEMTKHLQISYQKL</sequence>
<dbReference type="Gene3D" id="2.40.128.20">
    <property type="match status" value="1"/>
</dbReference>
<dbReference type="OrthoDB" id="58529at2759"/>
<dbReference type="InterPro" id="IPR014878">
    <property type="entry name" value="THAP4-like_heme-bd"/>
</dbReference>
<evidence type="ECO:0000259" key="2">
    <source>
        <dbReference type="Pfam" id="PF08768"/>
    </source>
</evidence>
<dbReference type="Pfam" id="PF08768">
    <property type="entry name" value="THAP4_heme-bd"/>
    <property type="match status" value="1"/>
</dbReference>
<comment type="catalytic activity">
    <reaction evidence="1">
        <text>peroxynitrite = nitrate</text>
        <dbReference type="Rhea" id="RHEA:63116"/>
        <dbReference type="ChEBI" id="CHEBI:17632"/>
        <dbReference type="ChEBI" id="CHEBI:25941"/>
    </reaction>
    <physiologicalReaction direction="left-to-right" evidence="1">
        <dbReference type="Rhea" id="RHEA:63117"/>
    </physiologicalReaction>
</comment>
<reference evidence="3" key="1">
    <citation type="submission" date="2021-01" db="EMBL/GenBank/DDBJ databases">
        <authorList>
            <person name="Li R."/>
            <person name="Bekaert M."/>
        </authorList>
    </citation>
    <scope>NUCLEOTIDE SEQUENCE</scope>
    <source>
        <strain evidence="3">Farmed</strain>
    </source>
</reference>
<dbReference type="CDD" id="cd07828">
    <property type="entry name" value="lipocalin_heme-bd-THAP4-like"/>
    <property type="match status" value="1"/>
</dbReference>
<accession>A0A812EH45</accession>
<evidence type="ECO:0000313" key="3">
    <source>
        <dbReference type="EMBL" id="CAE1323767.1"/>
    </source>
</evidence>
<dbReference type="InterPro" id="IPR045165">
    <property type="entry name" value="Nitrobindin"/>
</dbReference>
<feature type="domain" description="THAP4-like heme-binding" evidence="2">
    <location>
        <begin position="15"/>
        <end position="166"/>
    </location>
</feature>
<dbReference type="PANTHER" id="PTHR15854">
    <property type="entry name" value="THAP4 PROTEIN"/>
    <property type="match status" value="1"/>
</dbReference>
<protein>
    <submittedName>
        <fullName evidence="3">THAP4</fullName>
    </submittedName>
</protein>
<dbReference type="SUPFAM" id="SSF50814">
    <property type="entry name" value="Lipocalins"/>
    <property type="match status" value="1"/>
</dbReference>
<keyword evidence="4" id="KW-1185">Reference proteome</keyword>
<name>A0A812EH45_ACAPH</name>
<dbReference type="AlphaFoldDB" id="A0A812EH45"/>
<dbReference type="Proteomes" id="UP000597762">
    <property type="component" value="Unassembled WGS sequence"/>
</dbReference>
<organism evidence="3 4">
    <name type="scientific">Acanthosepion pharaonis</name>
    <name type="common">Pharaoh cuttlefish</name>
    <name type="synonym">Sepia pharaonis</name>
    <dbReference type="NCBI Taxonomy" id="158019"/>
    <lineage>
        <taxon>Eukaryota</taxon>
        <taxon>Metazoa</taxon>
        <taxon>Spiralia</taxon>
        <taxon>Lophotrochozoa</taxon>
        <taxon>Mollusca</taxon>
        <taxon>Cephalopoda</taxon>
        <taxon>Coleoidea</taxon>
        <taxon>Decapodiformes</taxon>
        <taxon>Sepiida</taxon>
        <taxon>Sepiina</taxon>
        <taxon>Sepiidae</taxon>
        <taxon>Acanthosepion</taxon>
    </lineage>
</organism>
<proteinExistence type="predicted"/>
<gene>
    <name evidence="3" type="ORF">SPHA_73612</name>
</gene>
<dbReference type="PANTHER" id="PTHR15854:SF4">
    <property type="entry name" value="PEROXYNITRITE ISOMERASE THAP4"/>
    <property type="match status" value="1"/>
</dbReference>
<dbReference type="EMBL" id="CAHIKZ030005382">
    <property type="protein sequence ID" value="CAE1323767.1"/>
    <property type="molecule type" value="Genomic_DNA"/>
</dbReference>